<gene>
    <name evidence="1" type="ordered locus">YpsIP31758_B0130</name>
</gene>
<dbReference type="HOGENOM" id="CLU_3124374_0_0_6"/>
<protein>
    <submittedName>
        <fullName evidence="1">Uncharacterized protein</fullName>
    </submittedName>
</protein>
<dbReference type="RefSeq" id="WP_011988497.1">
    <property type="nucleotide sequence ID" value="NC_009705.1"/>
</dbReference>
<reference evidence="1 2" key="1">
    <citation type="journal article" date="2007" name="PLoS Genet.">
        <title>The complete genome sequence of Yersinia pseudotuberculosis IP31758, the causative agent of Far East scarlet-like fever.</title>
        <authorList>
            <person name="Eppinger M."/>
            <person name="Rosovitz M.J."/>
            <person name="Fricke W.F."/>
            <person name="Rasko D.A."/>
            <person name="Kokorina G."/>
            <person name="Fayolle C."/>
            <person name="Lindler L.E."/>
            <person name="Carniel E."/>
            <person name="Ravel J."/>
        </authorList>
    </citation>
    <scope>NUCLEOTIDE SEQUENCE [LARGE SCALE GENOMIC DNA]</scope>
    <source>
        <strain evidence="1 2">IP 31758</strain>
        <plasmid evidence="2">Plasmid plasmid_153kb</plasmid>
    </source>
</reference>
<geneLocation type="plasmid" evidence="2">
    <name>plasmid_153kb</name>
</geneLocation>
<evidence type="ECO:0000313" key="2">
    <source>
        <dbReference type="Proteomes" id="UP000002412"/>
    </source>
</evidence>
<evidence type="ECO:0000313" key="1">
    <source>
        <dbReference type="EMBL" id="ABS45653.1"/>
    </source>
</evidence>
<dbReference type="KEGG" id="ypi:YpsIP31758_B0130"/>
<dbReference type="Proteomes" id="UP000002412">
    <property type="component" value="Plasmid p_153kb"/>
</dbReference>
<sequence length="50" mass="5599">MEFLSSDEVREFIEGGDITVAALAYITGLQEDEIIEEAVKQAKKRELKQG</sequence>
<dbReference type="AlphaFoldDB" id="A0A0U1QTE4"/>
<accession>A0A0U1QTE4</accession>
<keyword evidence="1" id="KW-0614">Plasmid</keyword>
<dbReference type="EMBL" id="CP000719">
    <property type="protein sequence ID" value="ABS45653.1"/>
    <property type="molecule type" value="Genomic_DNA"/>
</dbReference>
<proteinExistence type="predicted"/>
<name>A0A0U1QTE4_YERP3</name>
<organism evidence="1 2">
    <name type="scientific">Yersinia pseudotuberculosis serotype O:1b (strain IP 31758)</name>
    <dbReference type="NCBI Taxonomy" id="349747"/>
    <lineage>
        <taxon>Bacteria</taxon>
        <taxon>Pseudomonadati</taxon>
        <taxon>Pseudomonadota</taxon>
        <taxon>Gammaproteobacteria</taxon>
        <taxon>Enterobacterales</taxon>
        <taxon>Yersiniaceae</taxon>
        <taxon>Yersinia</taxon>
    </lineage>
</organism>